<sequence>MGRVALIDSALMIGATFSLWLIFIQPALGQPTTPPPSLDEVLLENAPDSAQSMLMDSEPAVDGGFIGGAEPIWLLLPLDREHIQEHGLTPVTGTRPTPPRSKLPLVTPPKDAVEKALSSDSEQQEPSEEAKAEQRPYIQSAKVPDLPEGWWDMALPKLFHRAESRYGGRDWDLNLTASVGRSGDEESEDRSIMLNFETPIFSSQDRREKKSERQAFIEKGTQLIREARTLAQRLQLQREVIQTLNERYQSKPSRTNFQLLINEKNKLITDQQRFWELKVVFEQLIRS</sequence>
<feature type="region of interest" description="Disordered" evidence="1">
    <location>
        <begin position="88"/>
        <end position="139"/>
    </location>
</feature>
<reference evidence="2" key="1">
    <citation type="submission" date="2015-04" db="EMBL/GenBank/DDBJ databases">
        <authorList>
            <person name="Syromyatnikov M.Y."/>
            <person name="Popov V.N."/>
        </authorList>
    </citation>
    <scope>NUCLEOTIDE SEQUENCE</scope>
    <source>
        <strain evidence="2">MO-1</strain>
    </source>
</reference>
<organism evidence="2">
    <name type="scientific">Magnetococcus massalia (strain MO-1)</name>
    <dbReference type="NCBI Taxonomy" id="451514"/>
    <lineage>
        <taxon>Bacteria</taxon>
        <taxon>Pseudomonadati</taxon>
        <taxon>Pseudomonadota</taxon>
        <taxon>Magnetococcia</taxon>
        <taxon>Magnetococcales</taxon>
        <taxon>Magnetococcaceae</taxon>
        <taxon>Magnetococcus</taxon>
    </lineage>
</organism>
<accession>A0A1S7LGX6</accession>
<evidence type="ECO:0000313" key="2">
    <source>
        <dbReference type="EMBL" id="CRH05327.1"/>
    </source>
</evidence>
<evidence type="ECO:0000256" key="1">
    <source>
        <dbReference type="SAM" id="MobiDB-lite"/>
    </source>
</evidence>
<protein>
    <submittedName>
        <fullName evidence="2">Uncharacterized protein</fullName>
    </submittedName>
</protein>
<proteinExistence type="predicted"/>
<dbReference type="AlphaFoldDB" id="A0A1S7LGX6"/>
<gene>
    <name evidence="2" type="ORF">MAGMO_1133</name>
</gene>
<dbReference type="SUPFAM" id="SSF56954">
    <property type="entry name" value="Outer membrane efflux proteins (OEP)"/>
    <property type="match status" value="1"/>
</dbReference>
<dbReference type="EMBL" id="LO017727">
    <property type="protein sequence ID" value="CRH05327.1"/>
    <property type="molecule type" value="Genomic_DNA"/>
</dbReference>
<name>A0A1S7LGX6_MAGMO</name>